<dbReference type="GO" id="GO:0016887">
    <property type="term" value="F:ATP hydrolysis activity"/>
    <property type="evidence" value="ECO:0007669"/>
    <property type="project" value="InterPro"/>
</dbReference>
<name>A0AAE0ALL9_9ROSI</name>
<feature type="domain" description="ABC transporter" evidence="2">
    <location>
        <begin position="2"/>
        <end position="158"/>
    </location>
</feature>
<proteinExistence type="predicted"/>
<evidence type="ECO:0000313" key="3">
    <source>
        <dbReference type="EMBL" id="KAK3219965.1"/>
    </source>
</evidence>
<keyword evidence="4" id="KW-1185">Reference proteome</keyword>
<protein>
    <recommendedName>
        <fullName evidence="2">ABC transporter domain-containing protein</fullName>
    </recommendedName>
</protein>
<accession>A0AAE0ALL9</accession>
<sequence length="161" mass="17568">MTLLLGPPSSGKTTFLLALAGKLDPSLKVGGQVTYNGYRLDEFVPLKTSAYVSQNDVHLGDLTVTETLDYSARFQGVGFRYDLVKELEKREKRAGIRPEADVDLFMKATAVEGAECSLIIDNTLKLLGLDICKDIVVKDIVVGDEMRWGVSGGQKKRVTTG</sequence>
<dbReference type="Gene3D" id="3.40.50.300">
    <property type="entry name" value="P-loop containing nucleotide triphosphate hydrolases"/>
    <property type="match status" value="1"/>
</dbReference>
<keyword evidence="1" id="KW-0813">Transport</keyword>
<dbReference type="Proteomes" id="UP001281410">
    <property type="component" value="Unassembled WGS sequence"/>
</dbReference>
<evidence type="ECO:0000259" key="2">
    <source>
        <dbReference type="Pfam" id="PF00005"/>
    </source>
</evidence>
<dbReference type="EMBL" id="JANJYJ010000004">
    <property type="protein sequence ID" value="KAK3219965.1"/>
    <property type="molecule type" value="Genomic_DNA"/>
</dbReference>
<evidence type="ECO:0000313" key="4">
    <source>
        <dbReference type="Proteomes" id="UP001281410"/>
    </source>
</evidence>
<dbReference type="SUPFAM" id="SSF52540">
    <property type="entry name" value="P-loop containing nucleoside triphosphate hydrolases"/>
    <property type="match status" value="1"/>
</dbReference>
<dbReference type="InterPro" id="IPR027417">
    <property type="entry name" value="P-loop_NTPase"/>
</dbReference>
<dbReference type="AlphaFoldDB" id="A0AAE0ALL9"/>
<dbReference type="Pfam" id="PF00005">
    <property type="entry name" value="ABC_tran"/>
    <property type="match status" value="1"/>
</dbReference>
<comment type="caution">
    <text evidence="3">The sequence shown here is derived from an EMBL/GenBank/DDBJ whole genome shotgun (WGS) entry which is preliminary data.</text>
</comment>
<evidence type="ECO:0000256" key="1">
    <source>
        <dbReference type="ARBA" id="ARBA00022448"/>
    </source>
</evidence>
<dbReference type="GO" id="GO:0005524">
    <property type="term" value="F:ATP binding"/>
    <property type="evidence" value="ECO:0007669"/>
    <property type="project" value="InterPro"/>
</dbReference>
<organism evidence="3 4">
    <name type="scientific">Dipteronia sinensis</name>
    <dbReference type="NCBI Taxonomy" id="43782"/>
    <lineage>
        <taxon>Eukaryota</taxon>
        <taxon>Viridiplantae</taxon>
        <taxon>Streptophyta</taxon>
        <taxon>Embryophyta</taxon>
        <taxon>Tracheophyta</taxon>
        <taxon>Spermatophyta</taxon>
        <taxon>Magnoliopsida</taxon>
        <taxon>eudicotyledons</taxon>
        <taxon>Gunneridae</taxon>
        <taxon>Pentapetalae</taxon>
        <taxon>rosids</taxon>
        <taxon>malvids</taxon>
        <taxon>Sapindales</taxon>
        <taxon>Sapindaceae</taxon>
        <taxon>Hippocastanoideae</taxon>
        <taxon>Acereae</taxon>
        <taxon>Dipteronia</taxon>
    </lineage>
</organism>
<reference evidence="3" key="1">
    <citation type="journal article" date="2023" name="Plant J.">
        <title>Genome sequences and population genomics provide insights into the demographic history, inbreeding, and mutation load of two 'living fossil' tree species of Dipteronia.</title>
        <authorList>
            <person name="Feng Y."/>
            <person name="Comes H.P."/>
            <person name="Chen J."/>
            <person name="Zhu S."/>
            <person name="Lu R."/>
            <person name="Zhang X."/>
            <person name="Li P."/>
            <person name="Qiu J."/>
            <person name="Olsen K.M."/>
            <person name="Qiu Y."/>
        </authorList>
    </citation>
    <scope>NUCLEOTIDE SEQUENCE</scope>
    <source>
        <strain evidence="3">NBL</strain>
    </source>
</reference>
<dbReference type="PANTHER" id="PTHR19241">
    <property type="entry name" value="ATP-BINDING CASSETTE TRANSPORTER"/>
    <property type="match status" value="1"/>
</dbReference>
<dbReference type="InterPro" id="IPR003439">
    <property type="entry name" value="ABC_transporter-like_ATP-bd"/>
</dbReference>
<gene>
    <name evidence="3" type="ORF">Dsin_013935</name>
</gene>